<name>A0A7J6N3J3_PEROL</name>
<accession>A0A7J6N3J3</accession>
<dbReference type="InterPro" id="IPR046628">
    <property type="entry name" value="DUF6740"/>
</dbReference>
<dbReference type="AlphaFoldDB" id="A0A7J6N3J3"/>
<sequence length="545" mass="59574">MTTTTPELVSVHSLRNGESFFIGSAPPQAHKLPIVGGGSLSLEEDGWTFRSTVVVDGARQHTWVKEGFKGVDPATGFNHSHVHDANLAPDTWTLTMDERDEKPLKLVASNSKHGHAHHQVVVFTHFQKREGSLTSKEAEVQLYNAYRVPKQGANEVPSGRVRPLPSRRLMSAQEHLQILKNAAGSLLSGHIPNDPGRLIHSVGWLRNQHFSASKIIKYFAHNAGKAAAEYFANGTPRRLAVAFDFQFPRGCEASAGANGLCIAIKVSAADSRHAEGYLHVDFPNVERRRHGAILDLSIKMEYDPFVIDLKAHGTGCSVVFKLGLVVYISVTVCVHAAGGCNRNVHTGVCTASIVAWAHFTVHLPSPVGNIIQATLTSTLALRAGPKNFVEVKGGIGTSASIPFPSASASIRFNYVAVTLDKYLERWKLTAGLTFDAGISLLFWRPSWHKLKRSALNMLGDDEVLREVSGHHGFNVHEDQRPTLGQELTGVSRISSMTIDLVMEFGHPKWPCMPLDMPIFPQRLLRLQGSRGSVWHKAGLTLVALA</sequence>
<dbReference type="Pfam" id="PF20525">
    <property type="entry name" value="DUF6740"/>
    <property type="match status" value="1"/>
</dbReference>
<evidence type="ECO:0000313" key="2">
    <source>
        <dbReference type="Proteomes" id="UP000541610"/>
    </source>
</evidence>
<evidence type="ECO:0000313" key="1">
    <source>
        <dbReference type="EMBL" id="KAF4677511.1"/>
    </source>
</evidence>
<organism evidence="1 2">
    <name type="scientific">Perkinsus olseni</name>
    <name type="common">Perkinsus atlanticus</name>
    <dbReference type="NCBI Taxonomy" id="32597"/>
    <lineage>
        <taxon>Eukaryota</taxon>
        <taxon>Sar</taxon>
        <taxon>Alveolata</taxon>
        <taxon>Perkinsozoa</taxon>
        <taxon>Perkinsea</taxon>
        <taxon>Perkinsida</taxon>
        <taxon>Perkinsidae</taxon>
        <taxon>Perkinsus</taxon>
    </lineage>
</organism>
<comment type="caution">
    <text evidence="1">The sequence shown here is derived from an EMBL/GenBank/DDBJ whole genome shotgun (WGS) entry which is preliminary data.</text>
</comment>
<dbReference type="Proteomes" id="UP000541610">
    <property type="component" value="Unassembled WGS sequence"/>
</dbReference>
<dbReference type="EMBL" id="JABANP010000976">
    <property type="protein sequence ID" value="KAF4677511.1"/>
    <property type="molecule type" value="Genomic_DNA"/>
</dbReference>
<proteinExistence type="predicted"/>
<protein>
    <submittedName>
        <fullName evidence="1">Uncharacterized protein</fullName>
    </submittedName>
</protein>
<reference evidence="1 2" key="1">
    <citation type="submission" date="2020-04" db="EMBL/GenBank/DDBJ databases">
        <title>Perkinsus olseni comparative genomics.</title>
        <authorList>
            <person name="Bogema D.R."/>
        </authorList>
    </citation>
    <scope>NUCLEOTIDE SEQUENCE [LARGE SCALE GENOMIC DNA]</scope>
    <source>
        <strain evidence="1">00978-12</strain>
    </source>
</reference>
<gene>
    <name evidence="1" type="ORF">FOZ60_017302</name>
</gene>